<accession>A0A1F6P236</accession>
<evidence type="ECO:0000313" key="1">
    <source>
        <dbReference type="EMBL" id="OGH90201.1"/>
    </source>
</evidence>
<dbReference type="AlphaFoldDB" id="A0A1F6P236"/>
<protein>
    <submittedName>
        <fullName evidence="1">Uncharacterized protein</fullName>
    </submittedName>
</protein>
<comment type="caution">
    <text evidence="1">The sequence shown here is derived from an EMBL/GenBank/DDBJ whole genome shotgun (WGS) entry which is preliminary data.</text>
</comment>
<dbReference type="Proteomes" id="UP000178490">
    <property type="component" value="Unassembled WGS sequence"/>
</dbReference>
<dbReference type="EMBL" id="MFRC01000004">
    <property type="protein sequence ID" value="OGH90201.1"/>
    <property type="molecule type" value="Genomic_DNA"/>
</dbReference>
<organism evidence="1 2">
    <name type="scientific">Candidatus Magasanikbacteria bacterium RIFOXYD2_FULL_36_9</name>
    <dbReference type="NCBI Taxonomy" id="1798707"/>
    <lineage>
        <taxon>Bacteria</taxon>
        <taxon>Candidatus Magasanikiibacteriota</taxon>
    </lineage>
</organism>
<sequence>MKKINFSFKKDKYKSARGGHSRLLSICCRKCENVVAVYQKDGPGNLRRLYLDRIFAPTNLVDLQALSINDVSALKCKKCSEVLGTPYIYSKEKRKAFRLYQDSVIKRLRKLNE</sequence>
<name>A0A1F6P236_9BACT</name>
<gene>
    <name evidence="1" type="ORF">A2537_03575</name>
</gene>
<evidence type="ECO:0000313" key="2">
    <source>
        <dbReference type="Proteomes" id="UP000178490"/>
    </source>
</evidence>
<reference evidence="1 2" key="1">
    <citation type="journal article" date="2016" name="Nat. Commun.">
        <title>Thousands of microbial genomes shed light on interconnected biogeochemical processes in an aquifer system.</title>
        <authorList>
            <person name="Anantharaman K."/>
            <person name="Brown C.T."/>
            <person name="Hug L.A."/>
            <person name="Sharon I."/>
            <person name="Castelle C.J."/>
            <person name="Probst A.J."/>
            <person name="Thomas B.C."/>
            <person name="Singh A."/>
            <person name="Wilkins M.J."/>
            <person name="Karaoz U."/>
            <person name="Brodie E.L."/>
            <person name="Williams K.H."/>
            <person name="Hubbard S.S."/>
            <person name="Banfield J.F."/>
        </authorList>
    </citation>
    <scope>NUCLEOTIDE SEQUENCE [LARGE SCALE GENOMIC DNA]</scope>
</reference>
<proteinExistence type="predicted"/>